<feature type="non-terminal residue" evidence="2">
    <location>
        <position position="475"/>
    </location>
</feature>
<evidence type="ECO:0000313" key="3">
    <source>
        <dbReference type="Proteomes" id="UP000076858"/>
    </source>
</evidence>
<dbReference type="Proteomes" id="UP000076858">
    <property type="component" value="Unassembled WGS sequence"/>
</dbReference>
<accession>A0A164ECF4</accession>
<gene>
    <name evidence="2" type="ORF">APZ42_008891</name>
</gene>
<dbReference type="PANTHER" id="PTHR47331">
    <property type="entry name" value="PHD-TYPE DOMAIN-CONTAINING PROTEIN"/>
    <property type="match status" value="1"/>
</dbReference>
<dbReference type="OrthoDB" id="6378730at2759"/>
<feature type="compositionally biased region" description="Polar residues" evidence="1">
    <location>
        <begin position="1"/>
        <end position="15"/>
    </location>
</feature>
<protein>
    <recommendedName>
        <fullName evidence="4">CCHC-type domain-containing protein</fullName>
    </recommendedName>
</protein>
<feature type="region of interest" description="Disordered" evidence="1">
    <location>
        <begin position="1"/>
        <end position="49"/>
    </location>
</feature>
<evidence type="ECO:0008006" key="4">
    <source>
        <dbReference type="Google" id="ProtNLM"/>
    </source>
</evidence>
<feature type="region of interest" description="Disordered" evidence="1">
    <location>
        <begin position="453"/>
        <end position="475"/>
    </location>
</feature>
<proteinExistence type="predicted"/>
<dbReference type="AlphaFoldDB" id="A0A164ECF4"/>
<dbReference type="EMBL" id="LRGB01024160">
    <property type="protein sequence ID" value="KZR96652.1"/>
    <property type="molecule type" value="Genomic_DNA"/>
</dbReference>
<comment type="caution">
    <text evidence="2">The sequence shown here is derived from an EMBL/GenBank/DDBJ whole genome shotgun (WGS) entry which is preliminary data.</text>
</comment>
<name>A0A164ECF4_9CRUS</name>
<evidence type="ECO:0000313" key="2">
    <source>
        <dbReference type="EMBL" id="KZR96652.1"/>
    </source>
</evidence>
<evidence type="ECO:0000256" key="1">
    <source>
        <dbReference type="SAM" id="MobiDB-lite"/>
    </source>
</evidence>
<reference evidence="2 3" key="1">
    <citation type="submission" date="2016-03" db="EMBL/GenBank/DDBJ databases">
        <title>EvidentialGene: Evidence-directed Construction of Genes on Genomes.</title>
        <authorList>
            <person name="Gilbert D.G."/>
            <person name="Choi J.-H."/>
            <person name="Mockaitis K."/>
            <person name="Colbourne J."/>
            <person name="Pfrender M."/>
        </authorList>
    </citation>
    <scope>NUCLEOTIDE SEQUENCE [LARGE SCALE GENOMIC DNA]</scope>
    <source>
        <strain evidence="2 3">Xinb3</strain>
        <tissue evidence="2">Complete organism</tissue>
    </source>
</reference>
<sequence length="475" mass="51464">GSSSYPATLPASNPATLPASHPAMPPASHPTTLPTSHPATLPASHPAMLPASHPAMLPASHPAMLPASFPATHPVSHPTTSPATPPTSHPAMLPASNPAMFPPGHPATYSYQPHPVFSHPPFMQQVPPTFHTAATTLGPATTASTFPSPFAPQQHPASPSRTTDSWITDPNWNTTQNHPSSWLASKLPRINLAPYDGDPRNWSYFIQNFKCLVHDVVPDDAQRIIFLKDYLSEKRRYGDPQLVVRAHVQSLIQLVGPKEGDFEALCVFSGAIQASVADLTNGGHLHDLLAPGLLYQVTSKLPPALMQKWGDEMCSLQPRAATLIDFDQWLESRVMAGTWAAPVLPPIPTVSRTRERAQRGKEEPKMPAVRHPRILHMSHRAPCVACSGPHQLEKCNKFSKLMPKARAELLLEKGGCFRCLHPGHNSKACEKKVACGQDNCKSYHHPMVHGAPRMFAPPKISQSDTPKTEPAAPAA</sequence>
<organism evidence="2 3">
    <name type="scientific">Daphnia magna</name>
    <dbReference type="NCBI Taxonomy" id="35525"/>
    <lineage>
        <taxon>Eukaryota</taxon>
        <taxon>Metazoa</taxon>
        <taxon>Ecdysozoa</taxon>
        <taxon>Arthropoda</taxon>
        <taxon>Crustacea</taxon>
        <taxon>Branchiopoda</taxon>
        <taxon>Diplostraca</taxon>
        <taxon>Cladocera</taxon>
        <taxon>Anomopoda</taxon>
        <taxon>Daphniidae</taxon>
        <taxon>Daphnia</taxon>
    </lineage>
</organism>
<dbReference type="PANTHER" id="PTHR47331:SF5">
    <property type="entry name" value="RIBONUCLEASE H"/>
    <property type="match status" value="1"/>
</dbReference>
<keyword evidence="3" id="KW-1185">Reference proteome</keyword>
<feature type="non-terminal residue" evidence="2">
    <location>
        <position position="1"/>
    </location>
</feature>